<keyword evidence="10" id="KW-0547">Nucleotide-binding</keyword>
<feature type="transmembrane region" description="Helical" evidence="18">
    <location>
        <begin position="12"/>
        <end position="33"/>
    </location>
</feature>
<dbReference type="PANTHER" id="PTHR32309">
    <property type="entry name" value="TYROSINE-PROTEIN KINASE"/>
    <property type="match status" value="1"/>
</dbReference>
<dbReference type="RefSeq" id="WP_170847965.1">
    <property type="nucleotide sequence ID" value="NZ_BAABFM010000001.1"/>
</dbReference>
<evidence type="ECO:0000256" key="15">
    <source>
        <dbReference type="ARBA" id="ARBA00023137"/>
    </source>
</evidence>
<keyword evidence="9 18" id="KW-0812">Transmembrane</keyword>
<dbReference type="InterPro" id="IPR025669">
    <property type="entry name" value="AAA_dom"/>
</dbReference>
<dbReference type="NCBIfam" id="TIGR01007">
    <property type="entry name" value="eps_fam"/>
    <property type="match status" value="1"/>
</dbReference>
<evidence type="ECO:0000256" key="16">
    <source>
        <dbReference type="ARBA" id="ARBA00051245"/>
    </source>
</evidence>
<comment type="similarity">
    <text evidence="2">Belongs to the CpsC/CapA family.</text>
</comment>
<keyword evidence="6" id="KW-1003">Cell membrane</keyword>
<dbReference type="Pfam" id="PF02706">
    <property type="entry name" value="Wzz"/>
    <property type="match status" value="1"/>
</dbReference>
<accession>A0A1I5G322</accession>
<evidence type="ECO:0000256" key="3">
    <source>
        <dbReference type="ARBA" id="ARBA00007316"/>
    </source>
</evidence>
<dbReference type="Pfam" id="PF13614">
    <property type="entry name" value="AAA_31"/>
    <property type="match status" value="1"/>
</dbReference>
<keyword evidence="17" id="KW-0175">Coiled coil</keyword>
<dbReference type="GO" id="GO:0042802">
    <property type="term" value="F:identical protein binding"/>
    <property type="evidence" value="ECO:0007669"/>
    <property type="project" value="UniProtKB-ARBA"/>
</dbReference>
<dbReference type="PANTHER" id="PTHR32309:SF13">
    <property type="entry name" value="FERRIC ENTEROBACTIN TRANSPORT PROTEIN FEPE"/>
    <property type="match status" value="1"/>
</dbReference>
<dbReference type="FunFam" id="3.40.50.300:FF:000527">
    <property type="entry name" value="Tyrosine-protein kinase etk"/>
    <property type="match status" value="1"/>
</dbReference>
<name>A0A1I5G322_9FIRM</name>
<comment type="similarity">
    <text evidence="3">Belongs to the CpsD/CapB family.</text>
</comment>
<evidence type="ECO:0000256" key="12">
    <source>
        <dbReference type="ARBA" id="ARBA00022840"/>
    </source>
</evidence>
<feature type="transmembrane region" description="Helical" evidence="18">
    <location>
        <begin position="172"/>
        <end position="190"/>
    </location>
</feature>
<feature type="domain" description="AAA" evidence="20">
    <location>
        <begin position="300"/>
        <end position="447"/>
    </location>
</feature>
<keyword evidence="13 18" id="KW-1133">Transmembrane helix</keyword>
<dbReference type="GO" id="GO:0005524">
    <property type="term" value="F:ATP binding"/>
    <property type="evidence" value="ECO:0007669"/>
    <property type="project" value="UniProtKB-KW"/>
</dbReference>
<organism evidence="21 22">
    <name type="scientific">Anaerocolumna aminovalerica</name>
    <dbReference type="NCBI Taxonomy" id="1527"/>
    <lineage>
        <taxon>Bacteria</taxon>
        <taxon>Bacillati</taxon>
        <taxon>Bacillota</taxon>
        <taxon>Clostridia</taxon>
        <taxon>Lachnospirales</taxon>
        <taxon>Lachnospiraceae</taxon>
        <taxon>Anaerocolumna</taxon>
    </lineage>
</organism>
<evidence type="ECO:0000256" key="5">
    <source>
        <dbReference type="ARBA" id="ARBA00011903"/>
    </source>
</evidence>
<gene>
    <name evidence="21" type="ORF">SAMN04489757_11725</name>
</gene>
<evidence type="ECO:0000256" key="4">
    <source>
        <dbReference type="ARBA" id="ARBA00008883"/>
    </source>
</evidence>
<dbReference type="EMBL" id="FOWD01000017">
    <property type="protein sequence ID" value="SFO30279.1"/>
    <property type="molecule type" value="Genomic_DNA"/>
</dbReference>
<evidence type="ECO:0000256" key="17">
    <source>
        <dbReference type="SAM" id="Coils"/>
    </source>
</evidence>
<keyword evidence="14 18" id="KW-0472">Membrane</keyword>
<dbReference type="InterPro" id="IPR027417">
    <property type="entry name" value="P-loop_NTPase"/>
</dbReference>
<dbReference type="CDD" id="cd05387">
    <property type="entry name" value="BY-kinase"/>
    <property type="match status" value="1"/>
</dbReference>
<keyword evidence="8" id="KW-0808">Transferase</keyword>
<dbReference type="Proteomes" id="UP000198806">
    <property type="component" value="Unassembled WGS sequence"/>
</dbReference>
<comment type="subcellular location">
    <subcellularLocation>
        <location evidence="1">Cell inner membrane</location>
        <topology evidence="1">Multi-pass membrane protein</topology>
    </subcellularLocation>
</comment>
<dbReference type="SUPFAM" id="SSF52540">
    <property type="entry name" value="P-loop containing nucleoside triphosphate hydrolases"/>
    <property type="match status" value="1"/>
</dbReference>
<evidence type="ECO:0000256" key="1">
    <source>
        <dbReference type="ARBA" id="ARBA00004429"/>
    </source>
</evidence>
<keyword evidence="12" id="KW-0067">ATP-binding</keyword>
<dbReference type="Gene3D" id="3.40.50.300">
    <property type="entry name" value="P-loop containing nucleotide triphosphate hydrolases"/>
    <property type="match status" value="1"/>
</dbReference>
<keyword evidence="7" id="KW-0997">Cell inner membrane</keyword>
<feature type="coiled-coil region" evidence="17">
    <location>
        <begin position="228"/>
        <end position="255"/>
    </location>
</feature>
<keyword evidence="11" id="KW-0418">Kinase</keyword>
<evidence type="ECO:0000256" key="9">
    <source>
        <dbReference type="ARBA" id="ARBA00022692"/>
    </source>
</evidence>
<evidence type="ECO:0000256" key="6">
    <source>
        <dbReference type="ARBA" id="ARBA00022475"/>
    </source>
</evidence>
<evidence type="ECO:0000256" key="2">
    <source>
        <dbReference type="ARBA" id="ARBA00006683"/>
    </source>
</evidence>
<evidence type="ECO:0000256" key="18">
    <source>
        <dbReference type="SAM" id="Phobius"/>
    </source>
</evidence>
<dbReference type="AlphaFoldDB" id="A0A1I5G322"/>
<comment type="catalytic activity">
    <reaction evidence="16">
        <text>L-tyrosyl-[protein] + ATP = O-phospho-L-tyrosyl-[protein] + ADP + H(+)</text>
        <dbReference type="Rhea" id="RHEA:10596"/>
        <dbReference type="Rhea" id="RHEA-COMP:10136"/>
        <dbReference type="Rhea" id="RHEA-COMP:20101"/>
        <dbReference type="ChEBI" id="CHEBI:15378"/>
        <dbReference type="ChEBI" id="CHEBI:30616"/>
        <dbReference type="ChEBI" id="CHEBI:46858"/>
        <dbReference type="ChEBI" id="CHEBI:61978"/>
        <dbReference type="ChEBI" id="CHEBI:456216"/>
        <dbReference type="EC" id="2.7.10.2"/>
    </reaction>
</comment>
<evidence type="ECO:0000256" key="14">
    <source>
        <dbReference type="ARBA" id="ARBA00023136"/>
    </source>
</evidence>
<comment type="similarity">
    <text evidence="4">Belongs to the etk/wzc family.</text>
</comment>
<keyword evidence="22" id="KW-1185">Reference proteome</keyword>
<dbReference type="InterPro" id="IPR003856">
    <property type="entry name" value="LPS_length_determ_N"/>
</dbReference>
<evidence type="ECO:0000256" key="8">
    <source>
        <dbReference type="ARBA" id="ARBA00022679"/>
    </source>
</evidence>
<dbReference type="GO" id="GO:0004715">
    <property type="term" value="F:non-membrane spanning protein tyrosine kinase activity"/>
    <property type="evidence" value="ECO:0007669"/>
    <property type="project" value="UniProtKB-EC"/>
</dbReference>
<evidence type="ECO:0000313" key="22">
    <source>
        <dbReference type="Proteomes" id="UP000198806"/>
    </source>
</evidence>
<dbReference type="InterPro" id="IPR050445">
    <property type="entry name" value="Bact_polysacc_biosynth/exp"/>
</dbReference>
<dbReference type="InterPro" id="IPR005702">
    <property type="entry name" value="Wzc-like_C"/>
</dbReference>
<evidence type="ECO:0000256" key="11">
    <source>
        <dbReference type="ARBA" id="ARBA00022777"/>
    </source>
</evidence>
<protein>
    <recommendedName>
        <fullName evidence="5">non-specific protein-tyrosine kinase</fullName>
        <ecNumber evidence="5">2.7.10.2</ecNumber>
    </recommendedName>
</protein>
<evidence type="ECO:0000256" key="13">
    <source>
        <dbReference type="ARBA" id="ARBA00022989"/>
    </source>
</evidence>
<evidence type="ECO:0000259" key="19">
    <source>
        <dbReference type="Pfam" id="PF02706"/>
    </source>
</evidence>
<dbReference type="STRING" id="1527.SAMN04489757_11725"/>
<sequence>MEFTLKEIFEIFMKRIVFITVCTIGGLCVSFLYSKYIIKPTYIASVQMYVNSNDSTSSADLNELNYAQKVVTTYISFLQTKKFYEQVIEESNLRLSREQLKNMTNIESINNTEIFEISVSSMNPNHSFLLVKSMEKIAPELIKSIKDTAQISIVDPPALPTSPSSPNIFKNTLIGGMITFIITILISLLGEVMDVNVKNQDDLLRKYQVPILGVIPNYKNNKKKKVLLIKLTSIAKRLNKKIDSKENKKAGKSENIKENAEKDTQFIITEAYNSLRTNLKFTLRHQGCKKIVISSSLPEDGKSTITTNLGIVIGQTGSKVLLVDCDLRKGRLHNFFNIKSSPGVTNVLSNMIDIENAIQKTTYDNLYVLPLGTIPPNPSELMASSQMEELLKKLEREYDYIIIDTPPVRVVSDALILMKAADGVLIVVREEVTSHSDITNFLSKCKYMEIKVLGFILNGISLNQEKKSKYHYYYYNNYND</sequence>
<evidence type="ECO:0000256" key="7">
    <source>
        <dbReference type="ARBA" id="ARBA00022519"/>
    </source>
</evidence>
<dbReference type="GO" id="GO:0005886">
    <property type="term" value="C:plasma membrane"/>
    <property type="evidence" value="ECO:0007669"/>
    <property type="project" value="UniProtKB-SubCell"/>
</dbReference>
<keyword evidence="15" id="KW-0829">Tyrosine-protein kinase</keyword>
<reference evidence="21 22" key="1">
    <citation type="submission" date="2016-10" db="EMBL/GenBank/DDBJ databases">
        <authorList>
            <person name="de Groot N.N."/>
        </authorList>
    </citation>
    <scope>NUCLEOTIDE SEQUENCE [LARGE SCALE GENOMIC DNA]</scope>
    <source>
        <strain evidence="21 22">DSM 1283</strain>
    </source>
</reference>
<evidence type="ECO:0000256" key="10">
    <source>
        <dbReference type="ARBA" id="ARBA00022741"/>
    </source>
</evidence>
<dbReference type="EC" id="2.7.10.2" evidence="5"/>
<evidence type="ECO:0000259" key="20">
    <source>
        <dbReference type="Pfam" id="PF13614"/>
    </source>
</evidence>
<proteinExistence type="inferred from homology"/>
<evidence type="ECO:0000313" key="21">
    <source>
        <dbReference type="EMBL" id="SFO30279.1"/>
    </source>
</evidence>
<feature type="domain" description="Polysaccharide chain length determinant N-terminal" evidence="19">
    <location>
        <begin position="2"/>
        <end position="90"/>
    </location>
</feature>